<dbReference type="Proteomes" id="UP000305196">
    <property type="component" value="Unassembled WGS sequence"/>
</dbReference>
<dbReference type="VEuPathDB" id="PlasmoDB:PVPAM_060007900"/>
<proteinExistence type="predicted"/>
<dbReference type="InterPro" id="IPR008780">
    <property type="entry name" value="Plasmodium_Vir"/>
</dbReference>
<dbReference type="Pfam" id="PF05795">
    <property type="entry name" value="Plasmodium_Vir"/>
    <property type="match status" value="1"/>
</dbReference>
<protein>
    <submittedName>
        <fullName evidence="1">Vir protein, putative</fullName>
    </submittedName>
</protein>
<evidence type="ECO:0000313" key="2">
    <source>
        <dbReference type="Proteomes" id="UP000305196"/>
    </source>
</evidence>
<accession>A0A1G4E9M8</accession>
<name>A0A1G4E9M8_PLAVI</name>
<dbReference type="VEuPathDB" id="PlasmoDB:PVPAM_060007800"/>
<reference evidence="1 2" key="1">
    <citation type="submission" date="2016-07" db="EMBL/GenBank/DDBJ databases">
        <authorList>
            <consortium name="Pathogen Informatics"/>
        </authorList>
    </citation>
    <scope>NUCLEOTIDE SEQUENCE [LARGE SCALE GENOMIC DNA]</scope>
</reference>
<dbReference type="VEuPathDB" id="PlasmoDB:PVX_005565"/>
<organism evidence="1 2">
    <name type="scientific">Plasmodium vivax</name>
    <name type="common">malaria parasite P. vivax</name>
    <dbReference type="NCBI Taxonomy" id="5855"/>
    <lineage>
        <taxon>Eukaryota</taxon>
        <taxon>Sar</taxon>
        <taxon>Alveolata</taxon>
        <taxon>Apicomplexa</taxon>
        <taxon>Aconoidasida</taxon>
        <taxon>Haemosporida</taxon>
        <taxon>Plasmodiidae</taxon>
        <taxon>Plasmodium</taxon>
        <taxon>Plasmodium (Plasmodium)</taxon>
    </lineage>
</organism>
<dbReference type="AlphaFoldDB" id="A0A1G4E9M8"/>
<sequence length="268" mass="32307">MSVVLGKYEFLGDMDTFLYLETQLDNANKEEPEAKFCNSLKHKPENKAQLINTCKRFVTLFKLSKNQCDNKFSTDGRKYIEFMNYWLNYKLSSIPKYEDIKTDFYKEFQTKYSEFQADNILNEKIYDINKETYKNMYILYRLYKIFDQIKQGTMKYDKGIEEFKIIYNNALKQCILETDDNFYKALDKFRNYYRINISNVKSCTNGKCPTLPELTYEYEQIDPKTPMIGYKLVQSVNNILYKELTKITKEKVYYHLLFILHKRIYINI</sequence>
<gene>
    <name evidence="1" type="ORF">PVC01_000117300</name>
</gene>
<dbReference type="VEuPathDB" id="PlasmoDB:PVW1_130054100"/>
<evidence type="ECO:0000313" key="1">
    <source>
        <dbReference type="EMBL" id="SCA82121.1"/>
    </source>
</evidence>
<dbReference type="EMBL" id="FLYI01000491">
    <property type="protein sequence ID" value="SCA82121.1"/>
    <property type="molecule type" value="Genomic_DNA"/>
</dbReference>